<feature type="transmembrane region" description="Helical" evidence="8">
    <location>
        <begin position="87"/>
        <end position="107"/>
    </location>
</feature>
<feature type="domain" description="Casparian strip membrane protein" evidence="9">
    <location>
        <begin position="7"/>
        <end position="116"/>
    </location>
</feature>
<evidence type="ECO:0000256" key="8">
    <source>
        <dbReference type="RuleBase" id="RU361233"/>
    </source>
</evidence>
<keyword evidence="6 8" id="KW-1133">Transmembrane helix</keyword>
<keyword evidence="7 8" id="KW-0472">Membrane</keyword>
<keyword evidence="5 8" id="KW-0812">Transmembrane</keyword>
<dbReference type="AlphaFoldDB" id="A0A5N5JMR0"/>
<evidence type="ECO:0000313" key="10">
    <source>
        <dbReference type="EMBL" id="KAB5519916.1"/>
    </source>
</evidence>
<comment type="caution">
    <text evidence="8">Lacks conserved residue(s) required for the propagation of feature annotation.</text>
</comment>
<evidence type="ECO:0000256" key="2">
    <source>
        <dbReference type="ARBA" id="ARBA00007651"/>
    </source>
</evidence>
<gene>
    <name evidence="10" type="ORF">DKX38_024235</name>
</gene>
<evidence type="ECO:0000313" key="11">
    <source>
        <dbReference type="Proteomes" id="UP000326939"/>
    </source>
</evidence>
<name>A0A5N5JMR0_9ROSI</name>
<accession>A0A5N5JMR0</accession>
<evidence type="ECO:0000256" key="3">
    <source>
        <dbReference type="ARBA" id="ARBA00011489"/>
    </source>
</evidence>
<dbReference type="EMBL" id="VDCV01000016">
    <property type="protein sequence ID" value="KAB5519916.1"/>
    <property type="molecule type" value="Genomic_DNA"/>
</dbReference>
<evidence type="ECO:0000256" key="6">
    <source>
        <dbReference type="ARBA" id="ARBA00022989"/>
    </source>
</evidence>
<comment type="caution">
    <text evidence="10">The sequence shown here is derived from an EMBL/GenBank/DDBJ whole genome shotgun (WGS) entry which is preliminary data.</text>
</comment>
<evidence type="ECO:0000256" key="7">
    <source>
        <dbReference type="ARBA" id="ARBA00023136"/>
    </source>
</evidence>
<reference evidence="11" key="1">
    <citation type="journal article" date="2019" name="Gigascience">
        <title>De novo genome assembly of the endangered Acer yangbiense, a plant species with extremely small populations endemic to Yunnan Province, China.</title>
        <authorList>
            <person name="Yang J."/>
            <person name="Wariss H.M."/>
            <person name="Tao L."/>
            <person name="Zhang R."/>
            <person name="Yun Q."/>
            <person name="Hollingsworth P."/>
            <person name="Dao Z."/>
            <person name="Luo G."/>
            <person name="Guo H."/>
            <person name="Ma Y."/>
            <person name="Sun W."/>
        </authorList>
    </citation>
    <scope>NUCLEOTIDE SEQUENCE [LARGE SCALE GENOMIC DNA]</scope>
    <source>
        <strain evidence="11">cv. br00</strain>
    </source>
</reference>
<evidence type="ECO:0000256" key="5">
    <source>
        <dbReference type="ARBA" id="ARBA00022692"/>
    </source>
</evidence>
<evidence type="ECO:0000256" key="4">
    <source>
        <dbReference type="ARBA" id="ARBA00022475"/>
    </source>
</evidence>
<keyword evidence="11" id="KW-1185">Reference proteome</keyword>
<dbReference type="PANTHER" id="PTHR32021">
    <property type="entry name" value="CASP-LIKE PROTEIN 5B3"/>
    <property type="match status" value="1"/>
</dbReference>
<sequence length="154" mass="16835">MKQIIGSPGTVSCLLLRIGQFLFASASMSTMASAIGFSTYTSFWFNGYIVFDPYNAIRLERLFYKFRLAHKTDFLVATNASICCRKVTAMLSLAAACSSAGVVALYARYMDLCKIHPDLPCTSLGVDDMSTCSLGPLNTPTIISCTSHVNFHLF</sequence>
<evidence type="ECO:0000256" key="1">
    <source>
        <dbReference type="ARBA" id="ARBA00004651"/>
    </source>
</evidence>
<dbReference type="InterPro" id="IPR045009">
    <property type="entry name" value="CASPL-5"/>
</dbReference>
<dbReference type="PANTHER" id="PTHR32021:SF0">
    <property type="entry name" value="CASP-LIKE PROTEIN 5B2"/>
    <property type="match status" value="1"/>
</dbReference>
<keyword evidence="4 8" id="KW-1003">Cell membrane</keyword>
<evidence type="ECO:0000259" key="9">
    <source>
        <dbReference type="Pfam" id="PF04535"/>
    </source>
</evidence>
<dbReference type="Pfam" id="PF04535">
    <property type="entry name" value="CASP_dom"/>
    <property type="match status" value="1"/>
</dbReference>
<dbReference type="Proteomes" id="UP000326939">
    <property type="component" value="Chromosome 16"/>
</dbReference>
<organism evidence="10 11">
    <name type="scientific">Salix brachista</name>
    <dbReference type="NCBI Taxonomy" id="2182728"/>
    <lineage>
        <taxon>Eukaryota</taxon>
        <taxon>Viridiplantae</taxon>
        <taxon>Streptophyta</taxon>
        <taxon>Embryophyta</taxon>
        <taxon>Tracheophyta</taxon>
        <taxon>Spermatophyta</taxon>
        <taxon>Magnoliopsida</taxon>
        <taxon>eudicotyledons</taxon>
        <taxon>Gunneridae</taxon>
        <taxon>Pentapetalae</taxon>
        <taxon>rosids</taxon>
        <taxon>fabids</taxon>
        <taxon>Malpighiales</taxon>
        <taxon>Salicaceae</taxon>
        <taxon>Saliceae</taxon>
        <taxon>Salix</taxon>
    </lineage>
</organism>
<dbReference type="GO" id="GO:0005886">
    <property type="term" value="C:plasma membrane"/>
    <property type="evidence" value="ECO:0007669"/>
    <property type="project" value="UniProtKB-SubCell"/>
</dbReference>
<dbReference type="InterPro" id="IPR006702">
    <property type="entry name" value="CASP_dom"/>
</dbReference>
<protein>
    <recommendedName>
        <fullName evidence="8">CASP-like protein</fullName>
    </recommendedName>
</protein>
<comment type="subunit">
    <text evidence="3 8">Homodimer and heterodimers.</text>
</comment>
<comment type="subcellular location">
    <subcellularLocation>
        <location evidence="1 8">Cell membrane</location>
        <topology evidence="1 8">Multi-pass membrane protein</topology>
    </subcellularLocation>
</comment>
<comment type="similarity">
    <text evidence="2 8">Belongs to the Casparian strip membrane proteins (CASP) family.</text>
</comment>
<proteinExistence type="inferred from homology"/>